<evidence type="ECO:0000256" key="1">
    <source>
        <dbReference type="ARBA" id="ARBA00004141"/>
    </source>
</evidence>
<evidence type="ECO:0000256" key="11">
    <source>
        <dbReference type="SAM" id="Phobius"/>
    </source>
</evidence>
<dbReference type="RefSeq" id="WP_153685642.1">
    <property type="nucleotide sequence ID" value="NZ_WJIF01000010.1"/>
</dbReference>
<evidence type="ECO:0008006" key="14">
    <source>
        <dbReference type="Google" id="ProtNLM"/>
    </source>
</evidence>
<reference evidence="12 13" key="1">
    <citation type="submission" date="2019-10" db="EMBL/GenBank/DDBJ databases">
        <authorList>
            <person name="Nie G."/>
            <person name="Ming H."/>
            <person name="Yi B."/>
        </authorList>
    </citation>
    <scope>NUCLEOTIDE SEQUENCE [LARGE SCALE GENOMIC DNA]</scope>
    <source>
        <strain evidence="12 13">CFH 90414</strain>
    </source>
</reference>
<dbReference type="Proteomes" id="UP000431080">
    <property type="component" value="Unassembled WGS sequence"/>
</dbReference>
<dbReference type="AlphaFoldDB" id="A0A6I2FH18"/>
<dbReference type="GO" id="GO:0009675">
    <property type="term" value="F:high-affinity sulfate:proton symporter activity"/>
    <property type="evidence" value="ECO:0007669"/>
    <property type="project" value="TreeGrafter"/>
</dbReference>
<keyword evidence="4" id="KW-0997">Cell inner membrane</keyword>
<evidence type="ECO:0000256" key="3">
    <source>
        <dbReference type="ARBA" id="ARBA00022475"/>
    </source>
</evidence>
<evidence type="ECO:0000256" key="7">
    <source>
        <dbReference type="ARBA" id="ARBA00022989"/>
    </source>
</evidence>
<name>A0A6I2FH18_9MICO</name>
<keyword evidence="6 11" id="KW-0812">Transmembrane</keyword>
<evidence type="ECO:0000256" key="6">
    <source>
        <dbReference type="ARBA" id="ARBA00022692"/>
    </source>
</evidence>
<feature type="transmembrane region" description="Helical" evidence="11">
    <location>
        <begin position="204"/>
        <end position="229"/>
    </location>
</feature>
<gene>
    <name evidence="12" type="ORF">GE115_15315</name>
</gene>
<feature type="transmembrane region" description="Helical" evidence="11">
    <location>
        <begin position="75"/>
        <end position="100"/>
    </location>
</feature>
<comment type="subcellular location">
    <subcellularLocation>
        <location evidence="1">Membrane</location>
        <topology evidence="1">Multi-pass membrane protein</topology>
    </subcellularLocation>
</comment>
<dbReference type="InterPro" id="IPR059112">
    <property type="entry name" value="CysZ/EI24"/>
</dbReference>
<proteinExistence type="predicted"/>
<dbReference type="InterPro" id="IPR050480">
    <property type="entry name" value="CysZ-like"/>
</dbReference>
<comment type="caution">
    <text evidence="12">The sequence shown here is derived from an EMBL/GenBank/DDBJ whole genome shotgun (WGS) entry which is preliminary data.</text>
</comment>
<feature type="transmembrane region" description="Helical" evidence="11">
    <location>
        <begin position="160"/>
        <end position="183"/>
    </location>
</feature>
<dbReference type="PANTHER" id="PTHR37468">
    <property type="entry name" value="SULFATE TRANSPORTER CYSZ"/>
    <property type="match status" value="1"/>
</dbReference>
<dbReference type="Pfam" id="PF07264">
    <property type="entry name" value="EI24"/>
    <property type="match status" value="1"/>
</dbReference>
<dbReference type="EMBL" id="WJIF01000010">
    <property type="protein sequence ID" value="MRG61223.1"/>
    <property type="molecule type" value="Genomic_DNA"/>
</dbReference>
<feature type="transmembrane region" description="Helical" evidence="11">
    <location>
        <begin position="24"/>
        <end position="55"/>
    </location>
</feature>
<feature type="region of interest" description="Disordered" evidence="10">
    <location>
        <begin position="245"/>
        <end position="274"/>
    </location>
</feature>
<evidence type="ECO:0000313" key="13">
    <source>
        <dbReference type="Proteomes" id="UP000431080"/>
    </source>
</evidence>
<evidence type="ECO:0000256" key="8">
    <source>
        <dbReference type="ARBA" id="ARBA00023032"/>
    </source>
</evidence>
<evidence type="ECO:0000256" key="9">
    <source>
        <dbReference type="ARBA" id="ARBA00023136"/>
    </source>
</evidence>
<organism evidence="12 13">
    <name type="scientific">Agromyces agglutinans</name>
    <dbReference type="NCBI Taxonomy" id="2662258"/>
    <lineage>
        <taxon>Bacteria</taxon>
        <taxon>Bacillati</taxon>
        <taxon>Actinomycetota</taxon>
        <taxon>Actinomycetes</taxon>
        <taxon>Micrococcales</taxon>
        <taxon>Microbacteriaceae</taxon>
        <taxon>Agromyces</taxon>
    </lineage>
</organism>
<sequence length="274" mass="28389">MLRELAAGFGLLARGFGFWRRRPAIMLLGLVPAAITFVLLVTALIALGLALPGLVDWATPFADGWDEIWRTLLRVSLAVVALGGAAVLAAVTFTAITLLIGDPFYERIWRAVEEDLGGDVPETDGGFWRAVGDALELISLGLVVAIGVGLVGFIPLVGGAIAAVLGVVLTGNLLARELATRAFEARGLPLEARRALLRSRRWRVLGFGVATQLCFLVPLGAIATMPAAVAGATMLARQLLEAGVGPAGSTRSAGGAPLSPPGSPEPPPPGRPAR</sequence>
<keyword evidence="5" id="KW-0028">Amino-acid biosynthesis</keyword>
<evidence type="ECO:0000256" key="2">
    <source>
        <dbReference type="ARBA" id="ARBA00022448"/>
    </source>
</evidence>
<keyword evidence="13" id="KW-1185">Reference proteome</keyword>
<keyword evidence="9 11" id="KW-0472">Membrane</keyword>
<protein>
    <recommendedName>
        <fullName evidence="14">EI24 domain-containing protein</fullName>
    </recommendedName>
</protein>
<keyword evidence="2" id="KW-0813">Transport</keyword>
<dbReference type="GO" id="GO:0000103">
    <property type="term" value="P:sulfate assimilation"/>
    <property type="evidence" value="ECO:0007669"/>
    <property type="project" value="TreeGrafter"/>
</dbReference>
<accession>A0A6I2FH18</accession>
<dbReference type="PANTHER" id="PTHR37468:SF1">
    <property type="entry name" value="SULFATE TRANSPORTER CYSZ"/>
    <property type="match status" value="1"/>
</dbReference>
<evidence type="ECO:0000313" key="12">
    <source>
        <dbReference type="EMBL" id="MRG61223.1"/>
    </source>
</evidence>
<evidence type="ECO:0000256" key="10">
    <source>
        <dbReference type="SAM" id="MobiDB-lite"/>
    </source>
</evidence>
<feature type="compositionally biased region" description="Pro residues" evidence="10">
    <location>
        <begin position="258"/>
        <end position="274"/>
    </location>
</feature>
<keyword evidence="3" id="KW-1003">Cell membrane</keyword>
<keyword evidence="8" id="KW-0764">Sulfate transport</keyword>
<evidence type="ECO:0000256" key="4">
    <source>
        <dbReference type="ARBA" id="ARBA00022519"/>
    </source>
</evidence>
<evidence type="ECO:0000256" key="5">
    <source>
        <dbReference type="ARBA" id="ARBA00022605"/>
    </source>
</evidence>
<keyword evidence="7 11" id="KW-1133">Transmembrane helix</keyword>
<dbReference type="GO" id="GO:0005886">
    <property type="term" value="C:plasma membrane"/>
    <property type="evidence" value="ECO:0007669"/>
    <property type="project" value="TreeGrafter"/>
</dbReference>
<dbReference type="GO" id="GO:0019344">
    <property type="term" value="P:cysteine biosynthetic process"/>
    <property type="evidence" value="ECO:0007669"/>
    <property type="project" value="TreeGrafter"/>
</dbReference>